<dbReference type="Pfam" id="PF01420">
    <property type="entry name" value="Methylase_S"/>
    <property type="match status" value="1"/>
</dbReference>
<dbReference type="GO" id="GO:0003677">
    <property type="term" value="F:DNA binding"/>
    <property type="evidence" value="ECO:0007669"/>
    <property type="project" value="UniProtKB-KW"/>
</dbReference>
<reference evidence="6" key="1">
    <citation type="submission" date="2023-10" db="EMBL/GenBank/DDBJ databases">
        <title>Development of a sustainable strategy for remediation of hydrocarbon-contaminated territories based on the waste exchange concept.</title>
        <authorList>
            <person name="Krivoruchko A."/>
        </authorList>
    </citation>
    <scope>NUCLEOTIDE SEQUENCE</scope>
    <source>
        <strain evidence="6">IEGM 1325</strain>
    </source>
</reference>
<sequence length="429" mass="47588">MTGQWEWTTLREVLVPQPNKKPLQQGWSPKCIPSPSPDSETWGVLKTTAIQPGRFDETQNKELPATLAPRPAIEVQQGDLLMTCAGPRSRCGIPALVRSTRPRLMMSGKMYRFRPVEGVDSAFLEKWLLSAEAQARIDAMKTGISDSGLNLTQDRFLALPVPMPGMEEQRRIVDIVEEHFARLDVAEGSLDVADKRLEGLVESAIQLCLDWGSVRQVELRSLLAEPLANGRSVPTREDGFPVIRLTAIRDGWVDPLQRKGGDWSRNDAKKWLIRPGDFLLSRGNGSLGLVGRGGLVLDDPGEVAFPDTIVRLRPNREKIDLDYLSMLWNSRLVRRQIESRVRTTAGIYKINQEALKSIEIPVPSLEVQGRLASSIGGVRLAGRRIAGVVEAERRRTAALRRAILTAAFAGRLSGRSTDTEVIEELVASR</sequence>
<dbReference type="PANTHER" id="PTHR43140:SF1">
    <property type="entry name" value="TYPE I RESTRICTION ENZYME ECOKI SPECIFICITY SUBUNIT"/>
    <property type="match status" value="1"/>
</dbReference>
<comment type="subunit">
    <text evidence="4">The methyltransferase is composed of M and S polypeptides.</text>
</comment>
<dbReference type="InterPro" id="IPR000055">
    <property type="entry name" value="Restrct_endonuc_typeI_TRD"/>
</dbReference>
<evidence type="ECO:0000256" key="1">
    <source>
        <dbReference type="ARBA" id="ARBA00010923"/>
    </source>
</evidence>
<evidence type="ECO:0000259" key="5">
    <source>
        <dbReference type="Pfam" id="PF01420"/>
    </source>
</evidence>
<evidence type="ECO:0000256" key="4">
    <source>
        <dbReference type="ARBA" id="ARBA00038652"/>
    </source>
</evidence>
<gene>
    <name evidence="6" type="ORF">R4064_03960</name>
</gene>
<dbReference type="GO" id="GO:0016787">
    <property type="term" value="F:hydrolase activity"/>
    <property type="evidence" value="ECO:0007669"/>
    <property type="project" value="UniProtKB-KW"/>
</dbReference>
<keyword evidence="6" id="KW-0378">Hydrolase</keyword>
<comment type="caution">
    <text evidence="6">The sequence shown here is derived from an EMBL/GenBank/DDBJ whole genome shotgun (WGS) entry which is preliminary data.</text>
</comment>
<dbReference type="RefSeq" id="WP_052007078.1">
    <property type="nucleotide sequence ID" value="NZ_JADBEH010000002.1"/>
</dbReference>
<keyword evidence="6" id="KW-0540">Nuclease</keyword>
<dbReference type="AlphaFoldDB" id="A0AAP5T6B3"/>
<keyword evidence="6" id="KW-0255">Endonuclease</keyword>
<evidence type="ECO:0000313" key="6">
    <source>
        <dbReference type="EMBL" id="MDV7176801.1"/>
    </source>
</evidence>
<dbReference type="GO" id="GO:0004519">
    <property type="term" value="F:endonuclease activity"/>
    <property type="evidence" value="ECO:0007669"/>
    <property type="project" value="UniProtKB-KW"/>
</dbReference>
<protein>
    <submittedName>
        <fullName evidence="6">Restriction endonuclease subunit S</fullName>
        <ecNumber evidence="6">3.1.21.-</ecNumber>
    </submittedName>
</protein>
<name>A0AAP5T6B3_9MICC</name>
<dbReference type="CDD" id="cd17261">
    <property type="entry name" value="RMtype1_S_EcoKI-TRD2-CR2_like"/>
    <property type="match status" value="1"/>
</dbReference>
<dbReference type="GO" id="GO:0009307">
    <property type="term" value="P:DNA restriction-modification system"/>
    <property type="evidence" value="ECO:0007669"/>
    <property type="project" value="UniProtKB-KW"/>
</dbReference>
<feature type="domain" description="Type I restriction modification DNA specificity" evidence="5">
    <location>
        <begin position="240"/>
        <end position="372"/>
    </location>
</feature>
<dbReference type="Proteomes" id="UP001185728">
    <property type="component" value="Unassembled WGS sequence"/>
</dbReference>
<keyword evidence="3" id="KW-0238">DNA-binding</keyword>
<dbReference type="EMBL" id="JAWLUK010000005">
    <property type="protein sequence ID" value="MDV7176801.1"/>
    <property type="molecule type" value="Genomic_DNA"/>
</dbReference>
<dbReference type="Gene3D" id="3.90.220.20">
    <property type="entry name" value="DNA methylase specificity domains"/>
    <property type="match status" value="2"/>
</dbReference>
<dbReference type="PANTHER" id="PTHR43140">
    <property type="entry name" value="TYPE-1 RESTRICTION ENZYME ECOKI SPECIFICITY PROTEIN"/>
    <property type="match status" value="1"/>
</dbReference>
<comment type="similarity">
    <text evidence="1">Belongs to the type-I restriction system S methylase family.</text>
</comment>
<dbReference type="SUPFAM" id="SSF116734">
    <property type="entry name" value="DNA methylase specificity domain"/>
    <property type="match status" value="2"/>
</dbReference>
<dbReference type="InterPro" id="IPR044946">
    <property type="entry name" value="Restrct_endonuc_typeI_TRD_sf"/>
</dbReference>
<evidence type="ECO:0000256" key="2">
    <source>
        <dbReference type="ARBA" id="ARBA00022747"/>
    </source>
</evidence>
<evidence type="ECO:0000313" key="7">
    <source>
        <dbReference type="Proteomes" id="UP001185728"/>
    </source>
</evidence>
<keyword evidence="2" id="KW-0680">Restriction system</keyword>
<accession>A0AAP5T6B3</accession>
<dbReference type="InterPro" id="IPR051212">
    <property type="entry name" value="Type-I_RE_S_subunit"/>
</dbReference>
<dbReference type="EC" id="3.1.21.-" evidence="6"/>
<proteinExistence type="inferred from homology"/>
<evidence type="ECO:0000256" key="3">
    <source>
        <dbReference type="ARBA" id="ARBA00023125"/>
    </source>
</evidence>
<organism evidence="6 7">
    <name type="scientific">Micrococcus yunnanensis</name>
    <dbReference type="NCBI Taxonomy" id="566027"/>
    <lineage>
        <taxon>Bacteria</taxon>
        <taxon>Bacillati</taxon>
        <taxon>Actinomycetota</taxon>
        <taxon>Actinomycetes</taxon>
        <taxon>Micrococcales</taxon>
        <taxon>Micrococcaceae</taxon>
        <taxon>Micrococcus</taxon>
    </lineage>
</organism>